<feature type="region of interest" description="Disordered" evidence="1">
    <location>
        <begin position="148"/>
        <end position="185"/>
    </location>
</feature>
<name>A0A1C4ZGM2_9ACTN</name>
<evidence type="ECO:0000313" key="3">
    <source>
        <dbReference type="EMBL" id="SCF32142.1"/>
    </source>
</evidence>
<protein>
    <submittedName>
        <fullName evidence="3">Uncharacterized protein</fullName>
    </submittedName>
</protein>
<feature type="region of interest" description="Disordered" evidence="1">
    <location>
        <begin position="44"/>
        <end position="63"/>
    </location>
</feature>
<dbReference type="EMBL" id="FMCT01000008">
    <property type="protein sequence ID" value="SCF32142.1"/>
    <property type="molecule type" value="Genomic_DNA"/>
</dbReference>
<sequence>MGAATRQRAGPVTGPVARVGAALAVAVAAFAGPLAAGAWAAGPAVAAPAPEPPPGPPGGEQPGWLVFVEVTPSTVQPGYLVGIRASCHDNSVPAIVVSDAFGRVAVHPQRGLLTGTPMVRERIWPGNYRVKLECRGGETATTMLQVVKKQPSPAPTHKPTYQPTGHPTYPPTHHPSRGPNTGFGGTARGATDGLLLPGGVALTVAGVTIGVATARRPRSRRGGNRR</sequence>
<organism evidence="3 4">
    <name type="scientific">Micromonospora carbonacea</name>
    <dbReference type="NCBI Taxonomy" id="47853"/>
    <lineage>
        <taxon>Bacteria</taxon>
        <taxon>Bacillati</taxon>
        <taxon>Actinomycetota</taxon>
        <taxon>Actinomycetes</taxon>
        <taxon>Micromonosporales</taxon>
        <taxon>Micromonosporaceae</taxon>
        <taxon>Micromonospora</taxon>
    </lineage>
</organism>
<keyword evidence="2" id="KW-0472">Membrane</keyword>
<evidence type="ECO:0000313" key="4">
    <source>
        <dbReference type="Proteomes" id="UP000183585"/>
    </source>
</evidence>
<evidence type="ECO:0000256" key="1">
    <source>
        <dbReference type="SAM" id="MobiDB-lite"/>
    </source>
</evidence>
<dbReference type="AlphaFoldDB" id="A0A1C4ZGM2"/>
<dbReference type="Proteomes" id="UP000183585">
    <property type="component" value="Unassembled WGS sequence"/>
</dbReference>
<feature type="compositionally biased region" description="Pro residues" evidence="1">
    <location>
        <begin position="49"/>
        <end position="59"/>
    </location>
</feature>
<keyword evidence="4" id="KW-1185">Reference proteome</keyword>
<evidence type="ECO:0000256" key="2">
    <source>
        <dbReference type="SAM" id="Phobius"/>
    </source>
</evidence>
<keyword evidence="2" id="KW-1133">Transmembrane helix</keyword>
<reference evidence="4" key="1">
    <citation type="submission" date="2016-06" db="EMBL/GenBank/DDBJ databases">
        <authorList>
            <person name="Varghese N."/>
            <person name="Submissions Spin"/>
        </authorList>
    </citation>
    <scope>NUCLEOTIDE SEQUENCE [LARGE SCALE GENOMIC DNA]</scope>
    <source>
        <strain evidence="4">DSM 43168</strain>
    </source>
</reference>
<keyword evidence="2" id="KW-0812">Transmembrane</keyword>
<feature type="transmembrane region" description="Helical" evidence="2">
    <location>
        <begin position="194"/>
        <end position="214"/>
    </location>
</feature>
<dbReference type="RefSeq" id="WP_074475891.1">
    <property type="nucleotide sequence ID" value="NZ_FMCT01000008.1"/>
</dbReference>
<proteinExistence type="predicted"/>
<accession>A0A1C4ZGM2</accession>
<gene>
    <name evidence="3" type="ORF">GA0070563_108162</name>
</gene>